<dbReference type="OrthoDB" id="7360669at2"/>
<keyword evidence="2" id="KW-1185">Reference proteome</keyword>
<sequence>MYQYVDRPLAALDEGCRFLVWSMRAWVTAIGQKRCPAQLLAPAFARWRMIGGLQPFHRAMMLLNRDALDTLAFCPLGCSHVSEHEAVILELITSLRDRGPTATRETLELVVSEDSVGDLLETLSRIGAALAIAGIFPGEPVASPSTGANHTRPH</sequence>
<dbReference type="PATRIC" id="fig|1114963.3.peg.2436"/>
<proteinExistence type="predicted"/>
<evidence type="ECO:0000313" key="1">
    <source>
        <dbReference type="EMBL" id="KMS54963.1"/>
    </source>
</evidence>
<dbReference type="AlphaFoldDB" id="A0A0J7XV45"/>
<evidence type="ECO:0000313" key="2">
    <source>
        <dbReference type="Proteomes" id="UP000052268"/>
    </source>
</evidence>
<gene>
    <name evidence="1" type="ORF">V474_18000</name>
</gene>
<protein>
    <submittedName>
        <fullName evidence="1">Uncharacterized protein</fullName>
    </submittedName>
</protein>
<comment type="caution">
    <text evidence="1">The sequence shown here is derived from an EMBL/GenBank/DDBJ whole genome shotgun (WGS) entry which is preliminary data.</text>
</comment>
<accession>A0A0J7XV45</accession>
<organism evidence="1 2">
    <name type="scientific">Novosphingobium barchaimii LL02</name>
    <dbReference type="NCBI Taxonomy" id="1114963"/>
    <lineage>
        <taxon>Bacteria</taxon>
        <taxon>Pseudomonadati</taxon>
        <taxon>Pseudomonadota</taxon>
        <taxon>Alphaproteobacteria</taxon>
        <taxon>Sphingomonadales</taxon>
        <taxon>Sphingomonadaceae</taxon>
        <taxon>Novosphingobium</taxon>
    </lineage>
</organism>
<dbReference type="Proteomes" id="UP000052268">
    <property type="component" value="Unassembled WGS sequence"/>
</dbReference>
<dbReference type="EMBL" id="JACU01000005">
    <property type="protein sequence ID" value="KMS54963.1"/>
    <property type="molecule type" value="Genomic_DNA"/>
</dbReference>
<name>A0A0J7XV45_9SPHN</name>
<reference evidence="1 2" key="1">
    <citation type="journal article" date="2015" name="G3 (Bethesda)">
        <title>Insights into Ongoing Evolution of the Hexachlorocyclohexane Catabolic Pathway from Comparative Genomics of Ten Sphingomonadaceae Strains.</title>
        <authorList>
            <person name="Pearce S.L."/>
            <person name="Oakeshott J.G."/>
            <person name="Pandey G."/>
        </authorList>
    </citation>
    <scope>NUCLEOTIDE SEQUENCE [LARGE SCALE GENOMIC DNA]</scope>
    <source>
        <strain evidence="1 2">LL02</strain>
    </source>
</reference>
<dbReference type="RefSeq" id="WP_059151661.1">
    <property type="nucleotide sequence ID" value="NZ_KQ130454.1"/>
</dbReference>